<keyword evidence="1" id="KW-0472">Membrane</keyword>
<dbReference type="Pfam" id="PF02089">
    <property type="entry name" value="Palm_thioest"/>
    <property type="match status" value="1"/>
</dbReference>
<reference evidence="2" key="1">
    <citation type="submission" date="2009-06" db="EMBL/GenBank/DDBJ databases">
        <title>A full-length cDNA resource of the pea aphid, Acyrthosiphon pisum.</title>
        <authorList>
            <person name="Shigenobu S."/>
            <person name="Nakabachi A."/>
            <person name="Richards S."/>
        </authorList>
    </citation>
    <scope>NUCLEOTIDE SEQUENCE</scope>
    <source>
        <strain evidence="2">LSR1</strain>
        <tissue evidence="2">Whole body</tissue>
    </source>
</reference>
<gene>
    <name evidence="2" type="primary">ACYPI005852</name>
</gene>
<evidence type="ECO:0000313" key="2">
    <source>
        <dbReference type="EMBL" id="BAH72230.1"/>
    </source>
</evidence>
<organism evidence="2">
    <name type="scientific">Acyrthosiphon pisum</name>
    <name type="common">Pea aphid</name>
    <dbReference type="NCBI Taxonomy" id="7029"/>
    <lineage>
        <taxon>Eukaryota</taxon>
        <taxon>Metazoa</taxon>
        <taxon>Ecdysozoa</taxon>
        <taxon>Arthropoda</taxon>
        <taxon>Hexapoda</taxon>
        <taxon>Insecta</taxon>
        <taxon>Pterygota</taxon>
        <taxon>Neoptera</taxon>
        <taxon>Paraneoptera</taxon>
        <taxon>Hemiptera</taxon>
        <taxon>Sternorrhyncha</taxon>
        <taxon>Aphidomorpha</taxon>
        <taxon>Aphidoidea</taxon>
        <taxon>Aphididae</taxon>
        <taxon>Macrosiphini</taxon>
        <taxon>Acyrthosiphon</taxon>
    </lineage>
</organism>
<feature type="transmembrane region" description="Helical" evidence="1">
    <location>
        <begin position="6"/>
        <end position="22"/>
    </location>
</feature>
<protein>
    <submittedName>
        <fullName evidence="2">ACYPI005852 protein</fullName>
    </submittedName>
</protein>
<dbReference type="AlphaFoldDB" id="C4WWG0"/>
<dbReference type="InterPro" id="IPR029058">
    <property type="entry name" value="AB_hydrolase_fold"/>
</dbReference>
<dbReference type="GO" id="GO:0098599">
    <property type="term" value="F:palmitoyl hydrolase activity"/>
    <property type="evidence" value="ECO:0007669"/>
    <property type="project" value="InterPro"/>
</dbReference>
<dbReference type="PRINTS" id="PR00414">
    <property type="entry name" value="PPTHIESTRASE"/>
</dbReference>
<keyword evidence="1" id="KW-1133">Transmembrane helix</keyword>
<dbReference type="EMBL" id="AK342048">
    <property type="protein sequence ID" value="BAH72230.1"/>
    <property type="molecule type" value="mRNA"/>
</dbReference>
<dbReference type="InterPro" id="IPR002472">
    <property type="entry name" value="Palm_thioest"/>
</dbReference>
<proteinExistence type="evidence at transcript level"/>
<dbReference type="Gene3D" id="3.40.50.1820">
    <property type="entry name" value="alpha/beta hydrolase"/>
    <property type="match status" value="1"/>
</dbReference>
<sequence length="107" mass="12193">MHQIGFFSHIFIFILLTILAYGNRINDGSPPVVLWHGMGDSCCNPLSLGRIIKLLQKNLGTDTYVKSLQIGKSFEQVLCRFIIYIMIVFFKNVNVRKINNKAAKSME</sequence>
<accession>C4WWG0</accession>
<name>C4WWG0_ACYPI</name>
<evidence type="ECO:0000256" key="1">
    <source>
        <dbReference type="SAM" id="Phobius"/>
    </source>
</evidence>
<dbReference type="OrthoDB" id="10263094at2759"/>
<keyword evidence="1" id="KW-0812">Transmembrane</keyword>
<dbReference type="SUPFAM" id="SSF53474">
    <property type="entry name" value="alpha/beta-Hydrolases"/>
    <property type="match status" value="1"/>
</dbReference>